<sequence length="62" mass="7140">MRLAVTVYRIRDGKAWPFGASDISGGPTARIGANKIFIPRNFRGFIHVWTFYRDSFQCEETD</sequence>
<proteinExistence type="predicted"/>
<evidence type="ECO:0000313" key="1">
    <source>
        <dbReference type="EMBL" id="MCG5030753.1"/>
    </source>
</evidence>
<dbReference type="Proteomes" id="UP001297600">
    <property type="component" value="Unassembled WGS sequence"/>
</dbReference>
<accession>A0ABS9MQ58</accession>
<organism evidence="1 2">
    <name type="scientific">Mesosutterella porci</name>
    <dbReference type="NCBI Taxonomy" id="2915351"/>
    <lineage>
        <taxon>Bacteria</taxon>
        <taxon>Pseudomonadati</taxon>
        <taxon>Pseudomonadota</taxon>
        <taxon>Betaproteobacteria</taxon>
        <taxon>Burkholderiales</taxon>
        <taxon>Sutterellaceae</taxon>
        <taxon>Mesosutterella</taxon>
    </lineage>
</organism>
<evidence type="ECO:0000313" key="2">
    <source>
        <dbReference type="Proteomes" id="UP001297600"/>
    </source>
</evidence>
<name>A0ABS9MQ58_9BURK</name>
<comment type="caution">
    <text evidence="1">The sequence shown here is derived from an EMBL/GenBank/DDBJ whole genome shotgun (WGS) entry which is preliminary data.</text>
</comment>
<gene>
    <name evidence="1" type="ORF">MAF45_04745</name>
</gene>
<reference evidence="1 2" key="1">
    <citation type="submission" date="2022-02" db="EMBL/GenBank/DDBJ databases">
        <title>Mesosutterella porci, a novel member of the family Sutterellaceae from pig feces.</title>
        <authorList>
            <person name="Wylensek D."/>
            <person name="Clavel T."/>
        </authorList>
    </citation>
    <scope>NUCLEOTIDE SEQUENCE [LARGE SCALE GENOMIC DNA]</scope>
    <source>
        <strain evidence="2">oilRF-744-wt-GAM-9</strain>
    </source>
</reference>
<protein>
    <submittedName>
        <fullName evidence="1">Uncharacterized protein</fullName>
    </submittedName>
</protein>
<keyword evidence="2" id="KW-1185">Reference proteome</keyword>
<dbReference type="EMBL" id="JAKNCT010000005">
    <property type="protein sequence ID" value="MCG5030753.1"/>
    <property type="molecule type" value="Genomic_DNA"/>
</dbReference>
<dbReference type="RefSeq" id="WP_237978409.1">
    <property type="nucleotide sequence ID" value="NZ_JAKNCT010000005.1"/>
</dbReference>